<evidence type="ECO:0000313" key="1">
    <source>
        <dbReference type="EMBL" id="KKM97029.1"/>
    </source>
</evidence>
<gene>
    <name evidence="1" type="ORF">LCGC14_1172250</name>
</gene>
<comment type="caution">
    <text evidence="1">The sequence shown here is derived from an EMBL/GenBank/DDBJ whole genome shotgun (WGS) entry which is preliminary data.</text>
</comment>
<dbReference type="EMBL" id="LAZR01005801">
    <property type="protein sequence ID" value="KKM97029.1"/>
    <property type="molecule type" value="Genomic_DNA"/>
</dbReference>
<organism evidence="1">
    <name type="scientific">marine sediment metagenome</name>
    <dbReference type="NCBI Taxonomy" id="412755"/>
    <lineage>
        <taxon>unclassified sequences</taxon>
        <taxon>metagenomes</taxon>
        <taxon>ecological metagenomes</taxon>
    </lineage>
</organism>
<accession>A0A0F9LPK6</accession>
<proteinExistence type="predicted"/>
<protein>
    <submittedName>
        <fullName evidence="1">Uncharacterized protein</fullName>
    </submittedName>
</protein>
<name>A0A0F9LPK6_9ZZZZ</name>
<reference evidence="1" key="1">
    <citation type="journal article" date="2015" name="Nature">
        <title>Complex archaea that bridge the gap between prokaryotes and eukaryotes.</title>
        <authorList>
            <person name="Spang A."/>
            <person name="Saw J.H."/>
            <person name="Jorgensen S.L."/>
            <person name="Zaremba-Niedzwiedzka K."/>
            <person name="Martijn J."/>
            <person name="Lind A.E."/>
            <person name="van Eijk R."/>
            <person name="Schleper C."/>
            <person name="Guy L."/>
            <person name="Ettema T.J."/>
        </authorList>
    </citation>
    <scope>NUCLEOTIDE SEQUENCE</scope>
</reference>
<sequence length="37" mass="4079">MILQLSMLNKANELGLAGIVQMINNQTILAPDRGEMH</sequence>
<dbReference type="AlphaFoldDB" id="A0A0F9LPK6"/>